<evidence type="ECO:0000313" key="4">
    <source>
        <dbReference type="Proteomes" id="UP000823964"/>
    </source>
</evidence>
<evidence type="ECO:0000313" key="3">
    <source>
        <dbReference type="EMBL" id="HIX19995.1"/>
    </source>
</evidence>
<dbReference type="GO" id="GO:0016757">
    <property type="term" value="F:glycosyltransferase activity"/>
    <property type="evidence" value="ECO:0007669"/>
    <property type="project" value="UniProtKB-KW"/>
</dbReference>
<dbReference type="PANTHER" id="PTHR46401">
    <property type="entry name" value="GLYCOSYLTRANSFERASE WBBK-RELATED"/>
    <property type="match status" value="1"/>
</dbReference>
<evidence type="ECO:0000259" key="2">
    <source>
        <dbReference type="Pfam" id="PF00534"/>
    </source>
</evidence>
<proteinExistence type="predicted"/>
<accession>A0A9D1VBF3</accession>
<dbReference type="EMBL" id="DXFQ01000091">
    <property type="protein sequence ID" value="HIX19995.1"/>
    <property type="molecule type" value="Genomic_DNA"/>
</dbReference>
<dbReference type="EC" id="2.4.-.-" evidence="3"/>
<dbReference type="AlphaFoldDB" id="A0A9D1VBF3"/>
<dbReference type="Gene3D" id="3.40.50.2000">
    <property type="entry name" value="Glycogen Phosphorylase B"/>
    <property type="match status" value="1"/>
</dbReference>
<dbReference type="GO" id="GO:0009103">
    <property type="term" value="P:lipopolysaccharide biosynthetic process"/>
    <property type="evidence" value="ECO:0007669"/>
    <property type="project" value="TreeGrafter"/>
</dbReference>
<gene>
    <name evidence="3" type="ORF">H9862_05255</name>
</gene>
<sequence>MKLLLSLTDQSFRATKSMGIFNVSIGLARGLMNCPGVRELHILGNNECAESFGELKPHVHLHLCDRPVPRRLGRLWWDQVEISDVIRSIDPDWALLPKGFPPFFPRPGRTRLACYVHDVIWEYYRSIRCQDSPFPRHELLYFRSLGLRALKAADLVLTSTQFNRSRFEVYAPQVNTAVIGIGFDDEVLPPPPSLPEQERFGLLFFASPYPHKLTALGMRRLSAWLEQLPEADRVRIHVIGRLPAHAELPDERWIQHERLPFAELKLLQRRECRATVYFSAYEGFGMPPVESLRNGVVCVASDLPPIRENVPSRYLFRNGDEADFIACLNRAWQHPQELELPDYPDWNAVAERAVAAMRACSPGE</sequence>
<dbReference type="SUPFAM" id="SSF53756">
    <property type="entry name" value="UDP-Glycosyltransferase/glycogen phosphorylase"/>
    <property type="match status" value="1"/>
</dbReference>
<name>A0A9D1VBF3_9BACT</name>
<protein>
    <submittedName>
        <fullName evidence="3">Glycosyltransferase</fullName>
        <ecNumber evidence="3">2.4.-.-</ecNumber>
    </submittedName>
</protein>
<feature type="domain" description="Glycosyl transferase family 1" evidence="2">
    <location>
        <begin position="263"/>
        <end position="323"/>
    </location>
</feature>
<keyword evidence="3" id="KW-0328">Glycosyltransferase</keyword>
<reference evidence="3" key="2">
    <citation type="submission" date="2021-04" db="EMBL/GenBank/DDBJ databases">
        <authorList>
            <person name="Gilroy R."/>
        </authorList>
    </citation>
    <scope>NUCLEOTIDE SEQUENCE</scope>
    <source>
        <strain evidence="3">14975</strain>
    </source>
</reference>
<keyword evidence="1 3" id="KW-0808">Transferase</keyword>
<dbReference type="PANTHER" id="PTHR46401:SF2">
    <property type="entry name" value="GLYCOSYLTRANSFERASE WBBK-RELATED"/>
    <property type="match status" value="1"/>
</dbReference>
<dbReference type="InterPro" id="IPR001296">
    <property type="entry name" value="Glyco_trans_1"/>
</dbReference>
<evidence type="ECO:0000256" key="1">
    <source>
        <dbReference type="ARBA" id="ARBA00022679"/>
    </source>
</evidence>
<organism evidence="3 4">
    <name type="scientific">Candidatus Akkermansia intestinigallinarum</name>
    <dbReference type="NCBI Taxonomy" id="2838431"/>
    <lineage>
        <taxon>Bacteria</taxon>
        <taxon>Pseudomonadati</taxon>
        <taxon>Verrucomicrobiota</taxon>
        <taxon>Verrucomicrobiia</taxon>
        <taxon>Verrucomicrobiales</taxon>
        <taxon>Akkermansiaceae</taxon>
        <taxon>Akkermansia</taxon>
    </lineage>
</organism>
<dbReference type="Proteomes" id="UP000823964">
    <property type="component" value="Unassembled WGS sequence"/>
</dbReference>
<reference evidence="3" key="1">
    <citation type="journal article" date="2021" name="PeerJ">
        <title>Extensive microbial diversity within the chicken gut microbiome revealed by metagenomics and culture.</title>
        <authorList>
            <person name="Gilroy R."/>
            <person name="Ravi A."/>
            <person name="Getino M."/>
            <person name="Pursley I."/>
            <person name="Horton D.L."/>
            <person name="Alikhan N.F."/>
            <person name="Baker D."/>
            <person name="Gharbi K."/>
            <person name="Hall N."/>
            <person name="Watson M."/>
            <person name="Adriaenssens E.M."/>
            <person name="Foster-Nyarko E."/>
            <person name="Jarju S."/>
            <person name="Secka A."/>
            <person name="Antonio M."/>
            <person name="Oren A."/>
            <person name="Chaudhuri R.R."/>
            <person name="La Ragione R."/>
            <person name="Hildebrand F."/>
            <person name="Pallen M.J."/>
        </authorList>
    </citation>
    <scope>NUCLEOTIDE SEQUENCE</scope>
    <source>
        <strain evidence="3">14975</strain>
    </source>
</reference>
<comment type="caution">
    <text evidence="3">The sequence shown here is derived from an EMBL/GenBank/DDBJ whole genome shotgun (WGS) entry which is preliminary data.</text>
</comment>
<dbReference type="Pfam" id="PF00534">
    <property type="entry name" value="Glycos_transf_1"/>
    <property type="match status" value="1"/>
</dbReference>